<dbReference type="EMBL" id="CAKLBY020000306">
    <property type="protein sequence ID" value="CAK7944087.1"/>
    <property type="molecule type" value="Genomic_DNA"/>
</dbReference>
<comment type="caution">
    <text evidence="1">The sequence shown here is derived from an EMBL/GenBank/DDBJ whole genome shotgun (WGS) entry which is preliminary data.</text>
</comment>
<name>A0AAV1VEX2_9STRA</name>
<accession>A0AAV1VEX2</accession>
<evidence type="ECO:0000313" key="1">
    <source>
        <dbReference type="EMBL" id="CAK7944087.1"/>
    </source>
</evidence>
<gene>
    <name evidence="1" type="ORF">PM001_LOCUS29237</name>
</gene>
<protein>
    <submittedName>
        <fullName evidence="1">Uncharacterized protein</fullName>
    </submittedName>
</protein>
<sequence>MFGLEYPLRTTVVPWLRSERTRDGVSSALEGRLSGMTKRDELSGGVGVRRHEAGARGWAGW</sequence>
<reference evidence="1" key="1">
    <citation type="submission" date="2024-01" db="EMBL/GenBank/DDBJ databases">
        <authorList>
            <person name="Webb A."/>
        </authorList>
    </citation>
    <scope>NUCLEOTIDE SEQUENCE</scope>
    <source>
        <strain evidence="1">Pm1</strain>
    </source>
</reference>
<dbReference type="Proteomes" id="UP001162060">
    <property type="component" value="Unassembled WGS sequence"/>
</dbReference>
<organism evidence="1 2">
    <name type="scientific">Peronospora matthiolae</name>
    <dbReference type="NCBI Taxonomy" id="2874970"/>
    <lineage>
        <taxon>Eukaryota</taxon>
        <taxon>Sar</taxon>
        <taxon>Stramenopiles</taxon>
        <taxon>Oomycota</taxon>
        <taxon>Peronosporomycetes</taxon>
        <taxon>Peronosporales</taxon>
        <taxon>Peronosporaceae</taxon>
        <taxon>Peronospora</taxon>
    </lineage>
</organism>
<dbReference type="AlphaFoldDB" id="A0AAV1VEX2"/>
<evidence type="ECO:0000313" key="2">
    <source>
        <dbReference type="Proteomes" id="UP001162060"/>
    </source>
</evidence>
<proteinExistence type="predicted"/>